<evidence type="ECO:0000313" key="5">
    <source>
        <dbReference type="EMBL" id="CAB4185809.1"/>
    </source>
</evidence>
<evidence type="ECO:0000313" key="2">
    <source>
        <dbReference type="EMBL" id="CAB4150756.1"/>
    </source>
</evidence>
<organism evidence="2">
    <name type="scientific">uncultured Caudovirales phage</name>
    <dbReference type="NCBI Taxonomy" id="2100421"/>
    <lineage>
        <taxon>Viruses</taxon>
        <taxon>Duplodnaviria</taxon>
        <taxon>Heunggongvirae</taxon>
        <taxon>Uroviricota</taxon>
        <taxon>Caudoviricetes</taxon>
        <taxon>Peduoviridae</taxon>
        <taxon>Maltschvirus</taxon>
        <taxon>Maltschvirus maltsch</taxon>
    </lineage>
</organism>
<evidence type="ECO:0000313" key="1">
    <source>
        <dbReference type="EMBL" id="CAB4145944.1"/>
    </source>
</evidence>
<name>A0A6J5N0C2_9CAUD</name>
<evidence type="ECO:0000313" key="3">
    <source>
        <dbReference type="EMBL" id="CAB4175240.1"/>
    </source>
</evidence>
<protein>
    <submittedName>
        <fullName evidence="2">Uncharacterized protein</fullName>
    </submittedName>
</protein>
<dbReference type="EMBL" id="LR797131">
    <property type="protein sequence ID" value="CAB4188955.1"/>
    <property type="molecule type" value="Genomic_DNA"/>
</dbReference>
<gene>
    <name evidence="4" type="ORF">UFOVP1032_50</name>
    <name evidence="5" type="ORF">UFOVP1125_118</name>
    <name evidence="6" type="ORF">UFOVP1173_64</name>
    <name evidence="7" type="ORF">UFOVP1241_134</name>
    <name evidence="8" type="ORF">UFOVP1491_50</name>
    <name evidence="9" type="ORF">UFOVP1579_50</name>
    <name evidence="1" type="ORF">UFOVP485_71</name>
    <name evidence="2" type="ORF">UFOVP575_23</name>
    <name evidence="3" type="ORF">UFOVP963_137</name>
</gene>
<dbReference type="EMBL" id="LR797188">
    <property type="protein sequence ID" value="CAB4192925.1"/>
    <property type="molecule type" value="Genomic_DNA"/>
</dbReference>
<dbReference type="EMBL" id="LR796983">
    <property type="protein sequence ID" value="CAB4179680.1"/>
    <property type="molecule type" value="Genomic_DNA"/>
</dbReference>
<evidence type="ECO:0000313" key="9">
    <source>
        <dbReference type="EMBL" id="CAB5231269.1"/>
    </source>
</evidence>
<dbReference type="EMBL" id="LR797455">
    <property type="protein sequence ID" value="CAB4217614.1"/>
    <property type="molecule type" value="Genomic_DNA"/>
</dbReference>
<evidence type="ECO:0000313" key="6">
    <source>
        <dbReference type="EMBL" id="CAB4188955.1"/>
    </source>
</evidence>
<evidence type="ECO:0000313" key="4">
    <source>
        <dbReference type="EMBL" id="CAB4179680.1"/>
    </source>
</evidence>
<dbReference type="EMBL" id="LR798431">
    <property type="protein sequence ID" value="CAB5231269.1"/>
    <property type="molecule type" value="Genomic_DNA"/>
</dbReference>
<accession>A0A6J5N0C2</accession>
<proteinExistence type="predicted"/>
<dbReference type="EMBL" id="LR797080">
    <property type="protein sequence ID" value="CAB4185809.1"/>
    <property type="molecule type" value="Genomic_DNA"/>
</dbReference>
<evidence type="ECO:0000313" key="8">
    <source>
        <dbReference type="EMBL" id="CAB4217614.1"/>
    </source>
</evidence>
<reference evidence="2" key="1">
    <citation type="submission" date="2020-04" db="EMBL/GenBank/DDBJ databases">
        <authorList>
            <person name="Chiriac C."/>
            <person name="Salcher M."/>
            <person name="Ghai R."/>
            <person name="Kavagutti S V."/>
        </authorList>
    </citation>
    <scope>NUCLEOTIDE SEQUENCE</scope>
</reference>
<dbReference type="EMBL" id="LR796457">
    <property type="protein sequence ID" value="CAB4145944.1"/>
    <property type="molecule type" value="Genomic_DNA"/>
</dbReference>
<dbReference type="EMBL" id="LR796915">
    <property type="protein sequence ID" value="CAB4175240.1"/>
    <property type="molecule type" value="Genomic_DNA"/>
</dbReference>
<evidence type="ECO:0000313" key="7">
    <source>
        <dbReference type="EMBL" id="CAB4192925.1"/>
    </source>
</evidence>
<sequence length="53" mass="6046">MSMCVKYGCDFQLDLDGQVTCVACGAMDDDKQHAWEEKPNIKNILFESQVNFE</sequence>
<dbReference type="EMBL" id="LR796551">
    <property type="protein sequence ID" value="CAB4150756.1"/>
    <property type="molecule type" value="Genomic_DNA"/>
</dbReference>